<proteinExistence type="predicted"/>
<evidence type="ECO:0000313" key="1">
    <source>
        <dbReference type="EMBL" id="MDO1585114.1"/>
    </source>
</evidence>
<name>A0ABT8T2X8_9HYPH</name>
<dbReference type="InterPro" id="IPR002060">
    <property type="entry name" value="Squ/phyt_synthse"/>
</dbReference>
<evidence type="ECO:0000313" key="2">
    <source>
        <dbReference type="Proteomes" id="UP001169006"/>
    </source>
</evidence>
<dbReference type="EMBL" id="JAUKWQ010000012">
    <property type="protein sequence ID" value="MDO1585114.1"/>
    <property type="molecule type" value="Genomic_DNA"/>
</dbReference>
<dbReference type="Proteomes" id="UP001169006">
    <property type="component" value="Unassembled WGS sequence"/>
</dbReference>
<sequence>MPGDHWDICLSTLRETDRERYLACLLSPADKRGALAALYCFNAEIARVRDVVHQPLAGEIRLQWWRDVLEGTGEGDSSANPVAAALIETVQTYQLPRKTLLDMIEARLFDLYDDPMPDRNAFEGYAGETASALIQLAGLILDAPAAMKASEIAGHAGVAQAIAGALLLLPLHMRRGQIYIPLDILRATGLDRESFLSGEDKGKIANAINAFAGLGLDHLASARKVGSLPAPLVPAFLPSASVRATLQQASRPGVVVERASRLLPQWRRQLNMLRMTLRKAI</sequence>
<dbReference type="SUPFAM" id="SSF48576">
    <property type="entry name" value="Terpenoid synthases"/>
    <property type="match status" value="1"/>
</dbReference>
<reference evidence="1" key="1">
    <citation type="journal article" date="2015" name="Int. J. Syst. Evol. Microbiol.">
        <title>Rhizobium oryzicola sp. nov., potential plant-growth-promoting endophytic bacteria isolated from rice roots.</title>
        <authorList>
            <person name="Zhang X.X."/>
            <person name="Gao J.S."/>
            <person name="Cao Y.H."/>
            <person name="Sheirdil R.A."/>
            <person name="Wang X.C."/>
            <person name="Zhang L."/>
        </authorList>
    </citation>
    <scope>NUCLEOTIDE SEQUENCE</scope>
    <source>
        <strain evidence="1">05753</strain>
    </source>
</reference>
<comment type="caution">
    <text evidence="1">The sequence shown here is derived from an EMBL/GenBank/DDBJ whole genome shotgun (WGS) entry which is preliminary data.</text>
</comment>
<reference evidence="1" key="2">
    <citation type="submission" date="2023-07" db="EMBL/GenBank/DDBJ databases">
        <authorList>
            <person name="Sun H."/>
        </authorList>
    </citation>
    <scope>NUCLEOTIDE SEQUENCE</scope>
    <source>
        <strain evidence="1">05753</strain>
    </source>
</reference>
<dbReference type="Pfam" id="PF00494">
    <property type="entry name" value="SQS_PSY"/>
    <property type="match status" value="1"/>
</dbReference>
<gene>
    <name evidence="1" type="ORF">Q2T52_23740</name>
</gene>
<dbReference type="Gene3D" id="1.10.600.10">
    <property type="entry name" value="Farnesyl Diphosphate Synthase"/>
    <property type="match status" value="1"/>
</dbReference>
<dbReference type="InterPro" id="IPR008949">
    <property type="entry name" value="Isoprenoid_synthase_dom_sf"/>
</dbReference>
<dbReference type="RefSeq" id="WP_302079402.1">
    <property type="nucleotide sequence ID" value="NZ_JAUKWQ010000012.1"/>
</dbReference>
<accession>A0ABT8T2X8</accession>
<protein>
    <submittedName>
        <fullName evidence="1">Phytoene/squalene synthase family protein</fullName>
    </submittedName>
</protein>
<dbReference type="PANTHER" id="PTHR31480">
    <property type="entry name" value="BIFUNCTIONAL LYCOPENE CYCLASE/PHYTOENE SYNTHASE"/>
    <property type="match status" value="1"/>
</dbReference>
<keyword evidence="2" id="KW-1185">Reference proteome</keyword>
<organism evidence="1 2">
    <name type="scientific">Rhizobium oryzicola</name>
    <dbReference type="NCBI Taxonomy" id="1232668"/>
    <lineage>
        <taxon>Bacteria</taxon>
        <taxon>Pseudomonadati</taxon>
        <taxon>Pseudomonadota</taxon>
        <taxon>Alphaproteobacteria</taxon>
        <taxon>Hyphomicrobiales</taxon>
        <taxon>Rhizobiaceae</taxon>
        <taxon>Rhizobium/Agrobacterium group</taxon>
        <taxon>Rhizobium</taxon>
    </lineage>
</organism>